<dbReference type="OrthoDB" id="4500473at2759"/>
<name>A0A9Q9AVU3_9PEZI</name>
<protein>
    <submittedName>
        <fullName evidence="2">Uncharacterized protein</fullName>
    </submittedName>
</protein>
<reference evidence="2" key="1">
    <citation type="submission" date="2022-06" db="EMBL/GenBank/DDBJ databases">
        <title>Complete genome sequences of two strains of the flax pathogen Septoria linicola.</title>
        <authorList>
            <person name="Lapalu N."/>
            <person name="Simon A."/>
            <person name="Demenou B."/>
            <person name="Paumier D."/>
            <person name="Guillot M.-P."/>
            <person name="Gout L."/>
            <person name="Valade R."/>
        </authorList>
    </citation>
    <scope>NUCLEOTIDE SEQUENCE</scope>
    <source>
        <strain evidence="2">SE15195</strain>
    </source>
</reference>
<accession>A0A9Q9AVU3</accession>
<sequence>MSNALPVWFLPPTRDRPPVAALRLGDIIASPWDPEERINDDPPPTVAPDSIRTRHEPSWSWTKEFSRSSGGGLFASFLSLSGIGPDLHFSIDKAHREIYTAEELVTQYFVPTKSYIEQSLQDVDVADALTGPGAKKRVYMITGIKTAYGATFAAEAMRAKSTYVQIGVDATSFGVPITIGPKGHHVDAMGEKQSAAGLSDFVFGYRLRELRYKKGKVEHKKYLKGALYERDAKSVDTNVLSNQAAIEVDDLDVQDVDIDDLDSRVRVVVDASGEEVQCVLPEMSDA</sequence>
<keyword evidence="3" id="KW-1185">Reference proteome</keyword>
<organism evidence="2 3">
    <name type="scientific">Septoria linicola</name>
    <dbReference type="NCBI Taxonomy" id="215465"/>
    <lineage>
        <taxon>Eukaryota</taxon>
        <taxon>Fungi</taxon>
        <taxon>Dikarya</taxon>
        <taxon>Ascomycota</taxon>
        <taxon>Pezizomycotina</taxon>
        <taxon>Dothideomycetes</taxon>
        <taxon>Dothideomycetidae</taxon>
        <taxon>Mycosphaerellales</taxon>
        <taxon>Mycosphaerellaceae</taxon>
        <taxon>Septoria</taxon>
    </lineage>
</organism>
<proteinExistence type="predicted"/>
<dbReference type="AlphaFoldDB" id="A0A9Q9AVU3"/>
<dbReference type="EMBL" id="CP099421">
    <property type="protein sequence ID" value="USW52887.1"/>
    <property type="molecule type" value="Genomic_DNA"/>
</dbReference>
<feature type="region of interest" description="Disordered" evidence="1">
    <location>
        <begin position="32"/>
        <end position="53"/>
    </location>
</feature>
<evidence type="ECO:0000256" key="1">
    <source>
        <dbReference type="SAM" id="MobiDB-lite"/>
    </source>
</evidence>
<evidence type="ECO:0000313" key="3">
    <source>
        <dbReference type="Proteomes" id="UP001056384"/>
    </source>
</evidence>
<gene>
    <name evidence="2" type="ORF">Slin15195_G062060</name>
</gene>
<evidence type="ECO:0000313" key="2">
    <source>
        <dbReference type="EMBL" id="USW52887.1"/>
    </source>
</evidence>
<dbReference type="Proteomes" id="UP001056384">
    <property type="component" value="Chromosome 4"/>
</dbReference>